<dbReference type="GO" id="GO:0046306">
    <property type="term" value="P:alkanesulfonate catabolic process"/>
    <property type="evidence" value="ECO:0007669"/>
    <property type="project" value="TreeGrafter"/>
</dbReference>
<evidence type="ECO:0000259" key="5">
    <source>
        <dbReference type="Pfam" id="PF00296"/>
    </source>
</evidence>
<dbReference type="OrthoDB" id="4566556at2"/>
<keyword evidence="3" id="KW-0560">Oxidoreductase</keyword>
<dbReference type="InterPro" id="IPR036661">
    <property type="entry name" value="Luciferase-like_sf"/>
</dbReference>
<evidence type="ECO:0000256" key="4">
    <source>
        <dbReference type="ARBA" id="ARBA00023033"/>
    </source>
</evidence>
<dbReference type="PANTHER" id="PTHR42847">
    <property type="entry name" value="ALKANESULFONATE MONOOXYGENASE"/>
    <property type="match status" value="1"/>
</dbReference>
<dbReference type="Pfam" id="PF00296">
    <property type="entry name" value="Bac_luciferase"/>
    <property type="match status" value="1"/>
</dbReference>
<dbReference type="NCBIfam" id="TIGR03619">
    <property type="entry name" value="F420_Rv2161c"/>
    <property type="match status" value="1"/>
</dbReference>
<gene>
    <name evidence="6" type="ORF">FG385_20715</name>
</gene>
<accession>A0A5C4LXP9</accession>
<dbReference type="GO" id="GO:0008726">
    <property type="term" value="F:alkanesulfonate monooxygenase activity"/>
    <property type="evidence" value="ECO:0007669"/>
    <property type="project" value="TreeGrafter"/>
</dbReference>
<dbReference type="InterPro" id="IPR019921">
    <property type="entry name" value="Lucif-like_OxRdtase_Rv2161c"/>
</dbReference>
<dbReference type="SUPFAM" id="SSF51679">
    <property type="entry name" value="Bacterial luciferase-like"/>
    <property type="match status" value="1"/>
</dbReference>
<dbReference type="EMBL" id="VDFW01000018">
    <property type="protein sequence ID" value="TNC23778.1"/>
    <property type="molecule type" value="Genomic_DNA"/>
</dbReference>
<dbReference type="AlphaFoldDB" id="A0A5C4LXP9"/>
<keyword evidence="1" id="KW-0285">Flavoprotein</keyword>
<dbReference type="InterPro" id="IPR011251">
    <property type="entry name" value="Luciferase-like_dom"/>
</dbReference>
<reference evidence="6 7" key="1">
    <citation type="submission" date="2019-06" db="EMBL/GenBank/DDBJ databases">
        <title>Amycolatopsis alkalitolerans sp. nov., isolated from Gastrodia elata Blume.</title>
        <authorList>
            <person name="Narsing Rao M.P."/>
            <person name="Li W.J."/>
        </authorList>
    </citation>
    <scope>NUCLEOTIDE SEQUENCE [LARGE SCALE GENOMIC DNA]</scope>
    <source>
        <strain evidence="6 7">SYSUP0005</strain>
    </source>
</reference>
<organism evidence="6 7">
    <name type="scientific">Amycolatopsis alkalitolerans</name>
    <dbReference type="NCBI Taxonomy" id="2547244"/>
    <lineage>
        <taxon>Bacteria</taxon>
        <taxon>Bacillati</taxon>
        <taxon>Actinomycetota</taxon>
        <taxon>Actinomycetes</taxon>
        <taxon>Pseudonocardiales</taxon>
        <taxon>Pseudonocardiaceae</taxon>
        <taxon>Amycolatopsis</taxon>
    </lineage>
</organism>
<comment type="caution">
    <text evidence="6">The sequence shown here is derived from an EMBL/GenBank/DDBJ whole genome shotgun (WGS) entry which is preliminary data.</text>
</comment>
<evidence type="ECO:0000256" key="3">
    <source>
        <dbReference type="ARBA" id="ARBA00023002"/>
    </source>
</evidence>
<keyword evidence="7" id="KW-1185">Reference proteome</keyword>
<keyword evidence="2" id="KW-0288">FMN</keyword>
<name>A0A5C4LXP9_9PSEU</name>
<protein>
    <submittedName>
        <fullName evidence="6">LLM class flavin-dependent oxidoreductase</fullName>
    </submittedName>
</protein>
<dbReference type="InterPro" id="IPR050172">
    <property type="entry name" value="SsuD_RutA_monooxygenase"/>
</dbReference>
<evidence type="ECO:0000313" key="7">
    <source>
        <dbReference type="Proteomes" id="UP000305546"/>
    </source>
</evidence>
<sequence length="318" mass="34347">MRVGLMFPPGRDQTDLVRVARWAEELGFDYFCCGEHVFFHGPITNSFVGLAAAAGATERIRLLSALTVLPAYPAALAAKLIASLDQVARGRFDLGVGVGGEHPPEFEALGVALAERGRRTDEALELLAELFSGGRTTFHGGFTTIRDQALEPVPVQRPGPPVWVGGRRPAALRRAARYGDVWLPYLVDPGRLAMSLSEVRTRAAEYGRPPESVRGAVFCWAAVDSDPARARRNVLAEVGRTYRQDLSGRAERYLLYGTPEQVRRRIGEYAGAGAEEMVFAPACPAGEFDQMVDLFAGEVLPSIRAAQPATTPGGLVDA</sequence>
<dbReference type="RefSeq" id="WP_139098418.1">
    <property type="nucleotide sequence ID" value="NZ_VDFW01000018.1"/>
</dbReference>
<dbReference type="PANTHER" id="PTHR42847:SF4">
    <property type="entry name" value="ALKANESULFONATE MONOOXYGENASE-RELATED"/>
    <property type="match status" value="1"/>
</dbReference>
<dbReference type="Proteomes" id="UP000305546">
    <property type="component" value="Unassembled WGS sequence"/>
</dbReference>
<evidence type="ECO:0000313" key="6">
    <source>
        <dbReference type="EMBL" id="TNC23778.1"/>
    </source>
</evidence>
<feature type="domain" description="Luciferase-like" evidence="5">
    <location>
        <begin position="12"/>
        <end position="275"/>
    </location>
</feature>
<dbReference type="Gene3D" id="3.20.20.30">
    <property type="entry name" value="Luciferase-like domain"/>
    <property type="match status" value="1"/>
</dbReference>
<evidence type="ECO:0000256" key="2">
    <source>
        <dbReference type="ARBA" id="ARBA00022643"/>
    </source>
</evidence>
<evidence type="ECO:0000256" key="1">
    <source>
        <dbReference type="ARBA" id="ARBA00022630"/>
    </source>
</evidence>
<keyword evidence="4" id="KW-0503">Monooxygenase</keyword>
<proteinExistence type="predicted"/>